<dbReference type="Proteomes" id="UP000827092">
    <property type="component" value="Unassembled WGS sequence"/>
</dbReference>
<reference evidence="2 3" key="1">
    <citation type="journal article" date="2022" name="Nat. Ecol. Evol.">
        <title>A masculinizing supergene underlies an exaggerated male reproductive morph in a spider.</title>
        <authorList>
            <person name="Hendrickx F."/>
            <person name="De Corte Z."/>
            <person name="Sonet G."/>
            <person name="Van Belleghem S.M."/>
            <person name="Kostlbacher S."/>
            <person name="Vangestel C."/>
        </authorList>
    </citation>
    <scope>NUCLEOTIDE SEQUENCE [LARGE SCALE GENOMIC DNA]</scope>
    <source>
        <strain evidence="2">W744_W776</strain>
    </source>
</reference>
<gene>
    <name evidence="2" type="ORF">JTE90_011925</name>
</gene>
<dbReference type="AlphaFoldDB" id="A0AAV6V2W2"/>
<sequence length="268" mass="30184">MVTFTCIFVTITLFLTTLATLFLTLSLFSNEWEYMSYKTETVERIAKSKNSTVQWVEKKTARITLSATFQRDFSLSANESTAVVCKKCVIYLVPAFGGVNKLCVDISEALRYAMEKEGHEPETCISYLSNEKVISRDSWLDRMRNLAMSCAIVSLILLGCSAPLGVLGLIKKQISTIMVTGVMYSLADVFGIFNLVFMRFKRVKPDGFYTSTVLDKGIPEEYLRARTFSVGWPLSLEWAGLVFCLLASMLWLLLAKIFRFLVLSPILA</sequence>
<feature type="transmembrane region" description="Helical" evidence="1">
    <location>
        <begin position="146"/>
        <end position="170"/>
    </location>
</feature>
<evidence type="ECO:0000313" key="3">
    <source>
        <dbReference type="Proteomes" id="UP000827092"/>
    </source>
</evidence>
<accession>A0AAV6V2W2</accession>
<comment type="caution">
    <text evidence="2">The sequence shown here is derived from an EMBL/GenBank/DDBJ whole genome shotgun (WGS) entry which is preliminary data.</text>
</comment>
<feature type="transmembrane region" description="Helical" evidence="1">
    <location>
        <begin position="7"/>
        <end position="28"/>
    </location>
</feature>
<dbReference type="Gene3D" id="1.20.140.150">
    <property type="match status" value="1"/>
</dbReference>
<feature type="transmembrane region" description="Helical" evidence="1">
    <location>
        <begin position="238"/>
        <end position="262"/>
    </location>
</feature>
<evidence type="ECO:0000256" key="1">
    <source>
        <dbReference type="SAM" id="Phobius"/>
    </source>
</evidence>
<feature type="transmembrane region" description="Helical" evidence="1">
    <location>
        <begin position="177"/>
        <end position="197"/>
    </location>
</feature>
<protein>
    <submittedName>
        <fullName evidence="2">Uncharacterized protein</fullName>
    </submittedName>
</protein>
<organism evidence="2 3">
    <name type="scientific">Oedothorax gibbosus</name>
    <dbReference type="NCBI Taxonomy" id="931172"/>
    <lineage>
        <taxon>Eukaryota</taxon>
        <taxon>Metazoa</taxon>
        <taxon>Ecdysozoa</taxon>
        <taxon>Arthropoda</taxon>
        <taxon>Chelicerata</taxon>
        <taxon>Arachnida</taxon>
        <taxon>Araneae</taxon>
        <taxon>Araneomorphae</taxon>
        <taxon>Entelegynae</taxon>
        <taxon>Araneoidea</taxon>
        <taxon>Linyphiidae</taxon>
        <taxon>Erigoninae</taxon>
        <taxon>Oedothorax</taxon>
    </lineage>
</organism>
<evidence type="ECO:0000313" key="2">
    <source>
        <dbReference type="EMBL" id="KAG8190203.1"/>
    </source>
</evidence>
<proteinExistence type="predicted"/>
<keyword evidence="1" id="KW-1133">Transmembrane helix</keyword>
<dbReference type="EMBL" id="JAFNEN010000191">
    <property type="protein sequence ID" value="KAG8190203.1"/>
    <property type="molecule type" value="Genomic_DNA"/>
</dbReference>
<name>A0AAV6V2W2_9ARAC</name>
<keyword evidence="1" id="KW-0472">Membrane</keyword>
<keyword evidence="1" id="KW-0812">Transmembrane</keyword>
<keyword evidence="3" id="KW-1185">Reference proteome</keyword>